<proteinExistence type="predicted"/>
<dbReference type="EMBL" id="CP114280">
    <property type="protein sequence ID" value="WFN56077.1"/>
    <property type="molecule type" value="Genomic_DNA"/>
</dbReference>
<feature type="domain" description="Antitoxin Xre/MbcA/ParS-like toxin-binding" evidence="1">
    <location>
        <begin position="54"/>
        <end position="104"/>
    </location>
</feature>
<protein>
    <submittedName>
        <fullName evidence="2">MbcA/ParS/Xre antitoxin family protein</fullName>
    </submittedName>
</protein>
<dbReference type="Pfam" id="PF09722">
    <property type="entry name" value="Xre_MbcA_ParS_C"/>
    <property type="match status" value="1"/>
</dbReference>
<evidence type="ECO:0000259" key="1">
    <source>
        <dbReference type="Pfam" id="PF09722"/>
    </source>
</evidence>
<dbReference type="RefSeq" id="WP_094433190.1">
    <property type="nucleotide sequence ID" value="NZ_CP114280.1"/>
</dbReference>
<evidence type="ECO:0000313" key="2">
    <source>
        <dbReference type="EMBL" id="WFN56077.1"/>
    </source>
</evidence>
<reference evidence="2 3" key="1">
    <citation type="submission" date="2022-12" db="EMBL/GenBank/DDBJ databases">
        <title>Complete genome sequencing of Dickeya lacustris type strain LMG30899.</title>
        <authorList>
            <person name="Dobhal S."/>
            <person name="Arizala D."/>
            <person name="Arif M."/>
        </authorList>
    </citation>
    <scope>NUCLEOTIDE SEQUENCE [LARGE SCALE GENOMIC DNA]</scope>
    <source>
        <strain evidence="2 3">LMG30899</strain>
    </source>
</reference>
<dbReference type="GeneID" id="90771353"/>
<accession>A0ABY8G814</accession>
<name>A0ABY8G814_9GAMM</name>
<organism evidence="2 3">
    <name type="scientific">Dickeya lacustris</name>
    <dbReference type="NCBI Taxonomy" id="2259638"/>
    <lineage>
        <taxon>Bacteria</taxon>
        <taxon>Pseudomonadati</taxon>
        <taxon>Pseudomonadota</taxon>
        <taxon>Gammaproteobacteria</taxon>
        <taxon>Enterobacterales</taxon>
        <taxon>Pectobacteriaceae</taxon>
        <taxon>Dickeya</taxon>
    </lineage>
</organism>
<dbReference type="Proteomes" id="UP001219630">
    <property type="component" value="Chromosome"/>
</dbReference>
<dbReference type="InterPro" id="IPR024467">
    <property type="entry name" value="Xre/MbcA/ParS-like_toxin-bd"/>
</dbReference>
<evidence type="ECO:0000313" key="3">
    <source>
        <dbReference type="Proteomes" id="UP001219630"/>
    </source>
</evidence>
<keyword evidence="3" id="KW-1185">Reference proteome</keyword>
<sequence>MKKSVRNSTMTDIVSLKKMTLIQRKIHEMTLLKKSFDDAYKKDTLRSSLISERAIELFEGDADLAKKWLAEPNRALGWISPNEMLPAPTGIDTVLRLIAQLQHGVYP</sequence>
<gene>
    <name evidence="2" type="ORF">O1Q98_01740</name>
</gene>